<dbReference type="InterPro" id="IPR026275">
    <property type="entry name" value="Glyoxalase/dOase/EhpR"/>
</dbReference>
<name>A0A157NQ51_9BORD</name>
<gene>
    <name evidence="2" type="ORF">SAMEA1982600_01810</name>
</gene>
<accession>A0A157NQ51</accession>
<dbReference type="Pfam" id="PF00903">
    <property type="entry name" value="Glyoxalase"/>
    <property type="match status" value="1"/>
</dbReference>
<dbReference type="Gene3D" id="3.30.720.120">
    <property type="match status" value="1"/>
</dbReference>
<dbReference type="GO" id="GO:0016829">
    <property type="term" value="F:lyase activity"/>
    <property type="evidence" value="ECO:0007669"/>
    <property type="project" value="UniProtKB-KW"/>
</dbReference>
<evidence type="ECO:0000313" key="3">
    <source>
        <dbReference type="Proteomes" id="UP000077037"/>
    </source>
</evidence>
<feature type="domain" description="VOC" evidence="1">
    <location>
        <begin position="3"/>
        <end position="120"/>
    </location>
</feature>
<sequence length="122" mass="13291">MQHPNQLILYVDNPEASGRFYAGLLDAQPIEASPGFVLFVLNSGLKLGLWARPAVKPRPVASAGCTELGFPMKYVDQVDAVHADWTARGVSIAQPPTDMDFGRTFLALDPDGHRLRVYALLA</sequence>
<reference evidence="2 3" key="1">
    <citation type="submission" date="2016-03" db="EMBL/GenBank/DDBJ databases">
        <authorList>
            <consortium name="Pathogen Informatics"/>
        </authorList>
    </citation>
    <scope>NUCLEOTIDE SEQUENCE [LARGE SCALE GENOMIC DNA]</scope>
    <source>
        <strain evidence="2 3">NCTC13364</strain>
    </source>
</reference>
<dbReference type="InterPro" id="IPR004360">
    <property type="entry name" value="Glyas_Fos-R_dOase_dom"/>
</dbReference>
<proteinExistence type="predicted"/>
<dbReference type="InterPro" id="IPR037523">
    <property type="entry name" value="VOC_core"/>
</dbReference>
<dbReference type="PROSITE" id="PS51819">
    <property type="entry name" value="VOC"/>
    <property type="match status" value="1"/>
</dbReference>
<dbReference type="OrthoDB" id="9806945at2"/>
<protein>
    <submittedName>
        <fullName evidence="2">Predicted enzyme related to lactoylglutathione lyase</fullName>
    </submittedName>
</protein>
<dbReference type="AlphaFoldDB" id="A0A157NQ51"/>
<dbReference type="PIRSF" id="PIRSF039020">
    <property type="entry name" value="EhpR"/>
    <property type="match status" value="1"/>
</dbReference>
<dbReference type="Gene3D" id="3.30.720.110">
    <property type="match status" value="1"/>
</dbReference>
<organism evidence="2 3">
    <name type="scientific">Bordetella ansorpii</name>
    <dbReference type="NCBI Taxonomy" id="288768"/>
    <lineage>
        <taxon>Bacteria</taxon>
        <taxon>Pseudomonadati</taxon>
        <taxon>Pseudomonadota</taxon>
        <taxon>Betaproteobacteria</taxon>
        <taxon>Burkholderiales</taxon>
        <taxon>Alcaligenaceae</taxon>
        <taxon>Bordetella</taxon>
    </lineage>
</organism>
<evidence type="ECO:0000313" key="2">
    <source>
        <dbReference type="EMBL" id="SAI22769.1"/>
    </source>
</evidence>
<dbReference type="RefSeq" id="WP_066410721.1">
    <property type="nucleotide sequence ID" value="NZ_FKBS01000014.1"/>
</dbReference>
<dbReference type="EMBL" id="FKBS01000014">
    <property type="protein sequence ID" value="SAI22769.1"/>
    <property type="molecule type" value="Genomic_DNA"/>
</dbReference>
<dbReference type="SUPFAM" id="SSF54593">
    <property type="entry name" value="Glyoxalase/Bleomycin resistance protein/Dihydroxybiphenyl dioxygenase"/>
    <property type="match status" value="1"/>
</dbReference>
<evidence type="ECO:0000259" key="1">
    <source>
        <dbReference type="PROSITE" id="PS51819"/>
    </source>
</evidence>
<dbReference type="InterPro" id="IPR029068">
    <property type="entry name" value="Glyas_Bleomycin-R_OHBP_Dase"/>
</dbReference>
<dbReference type="Proteomes" id="UP000077037">
    <property type="component" value="Unassembled WGS sequence"/>
</dbReference>
<keyword evidence="2" id="KW-0456">Lyase</keyword>